<keyword evidence="1" id="KW-0812">Transmembrane</keyword>
<gene>
    <name evidence="2" type="ORF">COY37_00955</name>
</gene>
<evidence type="ECO:0000313" key="3">
    <source>
        <dbReference type="Proteomes" id="UP000230956"/>
    </source>
</evidence>
<keyword evidence="1" id="KW-0472">Membrane</keyword>
<dbReference type="AlphaFoldDB" id="A0A2M7TAU6"/>
<reference evidence="3" key="1">
    <citation type="submission" date="2017-09" db="EMBL/GenBank/DDBJ databases">
        <title>Depth-based differentiation of microbial function through sediment-hosted aquifers and enrichment of novel symbionts in the deep terrestrial subsurface.</title>
        <authorList>
            <person name="Probst A.J."/>
            <person name="Ladd B."/>
            <person name="Jarett J.K."/>
            <person name="Geller-Mcgrath D.E."/>
            <person name="Sieber C.M.K."/>
            <person name="Emerson J.B."/>
            <person name="Anantharaman K."/>
            <person name="Thomas B.C."/>
            <person name="Malmstrom R."/>
            <person name="Stieglmeier M."/>
            <person name="Klingl A."/>
            <person name="Woyke T."/>
            <person name="Ryan C.M."/>
            <person name="Banfield J.F."/>
        </authorList>
    </citation>
    <scope>NUCLEOTIDE SEQUENCE [LARGE SCALE GENOMIC DNA]</scope>
</reference>
<feature type="transmembrane region" description="Helical" evidence="1">
    <location>
        <begin position="7"/>
        <end position="26"/>
    </location>
</feature>
<feature type="transmembrane region" description="Helical" evidence="1">
    <location>
        <begin position="32"/>
        <end position="51"/>
    </location>
</feature>
<keyword evidence="1" id="KW-1133">Transmembrane helix</keyword>
<dbReference type="EMBL" id="PFNG01000027">
    <property type="protein sequence ID" value="PIZ42124.1"/>
    <property type="molecule type" value="Genomic_DNA"/>
</dbReference>
<evidence type="ECO:0000313" key="2">
    <source>
        <dbReference type="EMBL" id="PIZ42124.1"/>
    </source>
</evidence>
<evidence type="ECO:0000256" key="1">
    <source>
        <dbReference type="SAM" id="Phobius"/>
    </source>
</evidence>
<comment type="caution">
    <text evidence="2">The sequence shown here is derived from an EMBL/GenBank/DDBJ whole genome shotgun (WGS) entry which is preliminary data.</text>
</comment>
<proteinExistence type="predicted"/>
<name>A0A2M7TAU6_9ACTN</name>
<organism evidence="2 3">
    <name type="scientific">Candidatus Aquicultor secundus</name>
    <dbReference type="NCBI Taxonomy" id="1973895"/>
    <lineage>
        <taxon>Bacteria</taxon>
        <taxon>Bacillati</taxon>
        <taxon>Actinomycetota</taxon>
        <taxon>Candidatus Aquicultoria</taxon>
        <taxon>Candidatus Aquicultorales</taxon>
        <taxon>Candidatus Aquicultoraceae</taxon>
        <taxon>Candidatus Aquicultor</taxon>
    </lineage>
</organism>
<sequence length="85" mass="9769">MNTGKLGFMRWALWIVIGVIAAITWHYKYDDWAHALFVIWGIGLFYLFNSTMKAKVPNNVQKYILGFMVVVIFVSVVLAVLNSTR</sequence>
<dbReference type="RefSeq" id="WP_286975562.1">
    <property type="nucleotide sequence ID" value="NZ_PEXG01000226.1"/>
</dbReference>
<protein>
    <submittedName>
        <fullName evidence="2">Uncharacterized protein</fullName>
    </submittedName>
</protein>
<accession>A0A2M7TAU6</accession>
<dbReference type="Proteomes" id="UP000230956">
    <property type="component" value="Unassembled WGS sequence"/>
</dbReference>
<feature type="transmembrane region" description="Helical" evidence="1">
    <location>
        <begin position="63"/>
        <end position="81"/>
    </location>
</feature>